<keyword evidence="3" id="KW-1185">Reference proteome</keyword>
<evidence type="ECO:0000313" key="2">
    <source>
        <dbReference type="EMBL" id="MCJ2542974.1"/>
    </source>
</evidence>
<proteinExistence type="predicted"/>
<evidence type="ECO:0000313" key="3">
    <source>
        <dbReference type="Proteomes" id="UP000830835"/>
    </source>
</evidence>
<protein>
    <recommendedName>
        <fullName evidence="1">DUF8166 domain-containing protein</fullName>
    </recommendedName>
</protein>
<dbReference type="EMBL" id="JAFIRA010000018">
    <property type="protein sequence ID" value="MCJ2542974.1"/>
    <property type="molecule type" value="Genomic_DNA"/>
</dbReference>
<reference evidence="2" key="1">
    <citation type="submission" date="2021-02" db="EMBL/GenBank/DDBJ databases">
        <title>The CRISPR/cas machinery reduction and long-range gene transfer in the hot spring cyanobacterium Synechococcus.</title>
        <authorList>
            <person name="Dvorak P."/>
            <person name="Jahodarova E."/>
            <person name="Hasler P."/>
            <person name="Poulickova A."/>
        </authorList>
    </citation>
    <scope>NUCLEOTIDE SEQUENCE</scope>
    <source>
        <strain evidence="2">Rupite</strain>
    </source>
</reference>
<dbReference type="InterPro" id="IPR058479">
    <property type="entry name" value="DUF8166"/>
</dbReference>
<dbReference type="Proteomes" id="UP000830835">
    <property type="component" value="Unassembled WGS sequence"/>
</dbReference>
<feature type="domain" description="DUF8166" evidence="1">
    <location>
        <begin position="1"/>
        <end position="197"/>
    </location>
</feature>
<sequence>MRLGKVVRSNNHCDYVVQVDDVLEVKNPPAPDDYGFGSFVKLESEQRHWAVGLVYNTQLVNPMFLNSGPRLSSEPNPYFSPDLQNEVRTLLSVVLIGALDGQHGYGNQGIPRVVVPVNTPVFRMSQEEVLRFHQDPQGQTQFSYYGLLLSSGGNFADHLIYQVLNDITPMFGDPAQQRALQILSKELSWKMTMGAMR</sequence>
<comment type="caution">
    <text evidence="2">The sequence shown here is derived from an EMBL/GenBank/DDBJ whole genome shotgun (WGS) entry which is preliminary data.</text>
</comment>
<dbReference type="Pfam" id="PF26500">
    <property type="entry name" value="DUF8166"/>
    <property type="match status" value="1"/>
</dbReference>
<evidence type="ECO:0000259" key="1">
    <source>
        <dbReference type="Pfam" id="PF26500"/>
    </source>
</evidence>
<organism evidence="2 3">
    <name type="scientific">Thermostichus vulcanus str. 'Rupite'</name>
    <dbReference type="NCBI Taxonomy" id="2813851"/>
    <lineage>
        <taxon>Bacteria</taxon>
        <taxon>Bacillati</taxon>
        <taxon>Cyanobacteriota</taxon>
        <taxon>Cyanophyceae</taxon>
        <taxon>Thermostichales</taxon>
        <taxon>Thermostichaceae</taxon>
        <taxon>Thermostichus</taxon>
    </lineage>
</organism>
<dbReference type="RefSeq" id="WP_244350251.1">
    <property type="nucleotide sequence ID" value="NZ_JAFIRA010000018.1"/>
</dbReference>
<gene>
    <name evidence="2" type="ORF">JX360_08660</name>
</gene>
<name>A0ABT0CB14_THEVL</name>
<accession>A0ABT0CB14</accession>